<keyword evidence="6 10" id="KW-1133">Transmembrane helix</keyword>
<evidence type="ECO:0000256" key="7">
    <source>
        <dbReference type="ARBA" id="ARBA00023136"/>
    </source>
</evidence>
<dbReference type="PIRSF" id="PIRSF016636">
    <property type="entry name" value="AlgI_DltB"/>
    <property type="match status" value="1"/>
</dbReference>
<evidence type="ECO:0000256" key="10">
    <source>
        <dbReference type="SAM" id="Phobius"/>
    </source>
</evidence>
<dbReference type="GO" id="GO:0005886">
    <property type="term" value="C:plasma membrane"/>
    <property type="evidence" value="ECO:0007669"/>
    <property type="project" value="UniProtKB-SubCell"/>
</dbReference>
<dbReference type="InterPro" id="IPR051085">
    <property type="entry name" value="MB_O-acyltransferase"/>
</dbReference>
<comment type="pathway">
    <text evidence="9">Cell wall biogenesis; lipoteichoic acid biosynthesis.</text>
</comment>
<evidence type="ECO:0000256" key="6">
    <source>
        <dbReference type="ARBA" id="ARBA00022989"/>
    </source>
</evidence>
<dbReference type="PANTHER" id="PTHR13285">
    <property type="entry name" value="ACYLTRANSFERASE"/>
    <property type="match status" value="1"/>
</dbReference>
<feature type="transmembrane region" description="Helical" evidence="10">
    <location>
        <begin position="20"/>
        <end position="36"/>
    </location>
</feature>
<keyword evidence="4 9" id="KW-0808">Transferase</keyword>
<dbReference type="GO" id="GO:0016746">
    <property type="term" value="F:acyltransferase activity"/>
    <property type="evidence" value="ECO:0007669"/>
    <property type="project" value="UniProtKB-KW"/>
</dbReference>
<comment type="function">
    <text evidence="9">O-acyltransferase that catalyzes D-alanylation of both teichoic acid and lipoteichoic acid (LTA). D-alanylation of LTA plays an important role in modulating the properties of the cell wall in Gram-positive bacteria, influencing the net charge of the cell wall. Catalyzes D-alanylation from DltC carrier protein.</text>
</comment>
<name>A0A917ECE7_9STRE</name>
<keyword evidence="3 9" id="KW-1003">Cell membrane</keyword>
<feature type="transmembrane region" description="Helical" evidence="10">
    <location>
        <begin position="150"/>
        <end position="168"/>
    </location>
</feature>
<keyword evidence="7 9" id="KW-0472">Membrane</keyword>
<sequence length="414" mass="48494">MMGFVNQLPHLEPYGDPQYFVYLIAAVLPIFIGLFFKKRFAWYEGVVSLAFIVLMLTGTSLAQLFALFFYVMWQTSWVFSYKWYRAKKDNKWVFYLHTALAVFPLFMVKVTPAISGHQSLFGFLGISYLTFRSVGMIIELRDGVLTEFTLWQFVRFLLFMPTFSSGPIDRFKRFEADYTAIPDKDELLDMLEVAVRYIMLGFLYKFILAHIFGSMILPPLKQYALSQGGWFNLPTLGVMYAFGLDLFFDFAGYSMFAIAISHLMGIKSPRNFDKPFLSRDLKEFWNRWHMSLSFWFRDFVFMRLVMVLMRNKVFKNRNTTSSVAYILNMLVMGFWHGVTWYYIAYGLFHGLGLVVNDAWLRKKKTLNKERKKAGLAPLPENRLLQALGIVVTFHVVMLSFLIFSGFLNDLWFKK</sequence>
<dbReference type="InterPro" id="IPR024194">
    <property type="entry name" value="Ac/AlaTfrase_AlgI/DltB"/>
</dbReference>
<evidence type="ECO:0000256" key="1">
    <source>
        <dbReference type="ARBA" id="ARBA00004651"/>
    </source>
</evidence>
<protein>
    <recommendedName>
        <fullName evidence="9">Teichoic acid D-alanyltransferase</fullName>
        <ecNumber evidence="9">2.3.1.-</ecNumber>
    </recommendedName>
</protein>
<feature type="transmembrane region" description="Helical" evidence="10">
    <location>
        <begin position="48"/>
        <end position="72"/>
    </location>
</feature>
<evidence type="ECO:0000256" key="9">
    <source>
        <dbReference type="PIRNR" id="PIRNR016636"/>
    </source>
</evidence>
<dbReference type="Pfam" id="PF03062">
    <property type="entry name" value="MBOAT"/>
    <property type="match status" value="1"/>
</dbReference>
<keyword evidence="12" id="KW-1185">Reference proteome</keyword>
<dbReference type="InterPro" id="IPR024024">
    <property type="entry name" value="DltB"/>
</dbReference>
<feature type="transmembrane region" description="Helical" evidence="10">
    <location>
        <begin position="381"/>
        <end position="407"/>
    </location>
</feature>
<evidence type="ECO:0000313" key="12">
    <source>
        <dbReference type="Proteomes" id="UP000660801"/>
    </source>
</evidence>
<evidence type="ECO:0000256" key="3">
    <source>
        <dbReference type="ARBA" id="ARBA00022475"/>
    </source>
</evidence>
<reference evidence="11" key="1">
    <citation type="journal article" date="2014" name="Int. J. Syst. Evol. Microbiol.">
        <title>Complete genome sequence of Corynebacterium casei LMG S-19264T (=DSM 44701T), isolated from a smear-ripened cheese.</title>
        <authorList>
            <consortium name="US DOE Joint Genome Institute (JGI-PGF)"/>
            <person name="Walter F."/>
            <person name="Albersmeier A."/>
            <person name="Kalinowski J."/>
            <person name="Ruckert C."/>
        </authorList>
    </citation>
    <scope>NUCLEOTIDE SEQUENCE</scope>
    <source>
        <strain evidence="11">CGMCC 1.15533</strain>
    </source>
</reference>
<keyword evidence="5 10" id="KW-0812">Transmembrane</keyword>
<feature type="transmembrane region" description="Helical" evidence="10">
    <location>
        <begin position="92"/>
        <end position="108"/>
    </location>
</feature>
<dbReference type="NCBIfam" id="TIGR04091">
    <property type="entry name" value="LTA_dltB"/>
    <property type="match status" value="1"/>
</dbReference>
<dbReference type="Proteomes" id="UP000660801">
    <property type="component" value="Unassembled WGS sequence"/>
</dbReference>
<evidence type="ECO:0000256" key="5">
    <source>
        <dbReference type="ARBA" id="ARBA00022692"/>
    </source>
</evidence>
<evidence type="ECO:0000313" key="11">
    <source>
        <dbReference type="EMBL" id="GGE23561.1"/>
    </source>
</evidence>
<feature type="transmembrane region" description="Helical" evidence="10">
    <location>
        <begin position="197"/>
        <end position="217"/>
    </location>
</feature>
<evidence type="ECO:0000256" key="2">
    <source>
        <dbReference type="ARBA" id="ARBA00010323"/>
    </source>
</evidence>
<dbReference type="AlphaFoldDB" id="A0A917ECE7"/>
<keyword evidence="8 9" id="KW-0012">Acyltransferase</keyword>
<dbReference type="OrthoDB" id="9805788at2"/>
<dbReference type="PIRSF" id="PIRSF500216">
    <property type="entry name" value="DltB"/>
    <property type="match status" value="1"/>
</dbReference>
<dbReference type="InterPro" id="IPR004299">
    <property type="entry name" value="MBOAT_fam"/>
</dbReference>
<organism evidence="11 12">
    <name type="scientific">Streptococcus himalayensis</name>
    <dbReference type="NCBI Taxonomy" id="1888195"/>
    <lineage>
        <taxon>Bacteria</taxon>
        <taxon>Bacillati</taxon>
        <taxon>Bacillota</taxon>
        <taxon>Bacilli</taxon>
        <taxon>Lactobacillales</taxon>
        <taxon>Streptococcaceae</taxon>
        <taxon>Streptococcus</taxon>
    </lineage>
</organism>
<dbReference type="EMBL" id="BMJN01000001">
    <property type="protein sequence ID" value="GGE23561.1"/>
    <property type="molecule type" value="Genomic_DNA"/>
</dbReference>
<feature type="transmembrane region" description="Helical" evidence="10">
    <location>
        <begin position="319"/>
        <end position="336"/>
    </location>
</feature>
<proteinExistence type="inferred from homology"/>
<dbReference type="RefSeq" id="WP_068990260.1">
    <property type="nucleotide sequence ID" value="NZ_BMJN01000001.1"/>
</dbReference>
<gene>
    <name evidence="11" type="primary">dltB</name>
    <name evidence="11" type="ORF">GCM10011510_00780</name>
</gene>
<comment type="subcellular location">
    <subcellularLocation>
        <location evidence="1">Cell membrane</location>
        <topology evidence="1">Multi-pass membrane protein</topology>
    </subcellularLocation>
</comment>
<evidence type="ECO:0000256" key="4">
    <source>
        <dbReference type="ARBA" id="ARBA00022679"/>
    </source>
</evidence>
<accession>A0A917ECE7</accession>
<dbReference type="GO" id="GO:0070395">
    <property type="term" value="P:lipoteichoic acid biosynthetic process"/>
    <property type="evidence" value="ECO:0007669"/>
    <property type="project" value="UniProtKB-UniRule"/>
</dbReference>
<comment type="caution">
    <text evidence="11">The sequence shown here is derived from an EMBL/GenBank/DDBJ whole genome shotgun (WGS) entry which is preliminary data.</text>
</comment>
<reference evidence="11" key="2">
    <citation type="submission" date="2020-09" db="EMBL/GenBank/DDBJ databases">
        <authorList>
            <person name="Sun Q."/>
            <person name="Zhou Y."/>
        </authorList>
    </citation>
    <scope>NUCLEOTIDE SEQUENCE</scope>
    <source>
        <strain evidence="11">CGMCC 1.15533</strain>
    </source>
</reference>
<dbReference type="PANTHER" id="PTHR13285:SF23">
    <property type="entry name" value="TEICHOIC ACID D-ALANYLTRANSFERASE"/>
    <property type="match status" value="1"/>
</dbReference>
<evidence type="ECO:0000256" key="8">
    <source>
        <dbReference type="ARBA" id="ARBA00023315"/>
    </source>
</evidence>
<dbReference type="EC" id="2.3.1.-" evidence="9"/>
<comment type="similarity">
    <text evidence="2 9">Belongs to the membrane-bound acyltransferase family.</text>
</comment>
<feature type="transmembrane region" description="Helical" evidence="10">
    <location>
        <begin position="237"/>
        <end position="260"/>
    </location>
</feature>